<dbReference type="Pfam" id="PF13474">
    <property type="entry name" value="SnoaL_3"/>
    <property type="match status" value="1"/>
</dbReference>
<accession>A0ABR9KFF8</accession>
<dbReference type="SUPFAM" id="SSF54427">
    <property type="entry name" value="NTF2-like"/>
    <property type="match status" value="1"/>
</dbReference>
<reference evidence="2 3" key="1">
    <citation type="submission" date="2020-10" db="EMBL/GenBank/DDBJ databases">
        <title>Sequencing the genomes of 1000 actinobacteria strains.</title>
        <authorList>
            <person name="Klenk H.-P."/>
        </authorList>
    </citation>
    <scope>NUCLEOTIDE SEQUENCE [LARGE SCALE GENOMIC DNA]</scope>
    <source>
        <strain evidence="2 3">DSM 43748</strain>
    </source>
</reference>
<dbReference type="RefSeq" id="WP_225958642.1">
    <property type="nucleotide sequence ID" value="NZ_BAAASY010000035.1"/>
</dbReference>
<proteinExistence type="predicted"/>
<dbReference type="Proteomes" id="UP000661607">
    <property type="component" value="Unassembled WGS sequence"/>
</dbReference>
<comment type="caution">
    <text evidence="2">The sequence shown here is derived from an EMBL/GenBank/DDBJ whole genome shotgun (WGS) entry which is preliminary data.</text>
</comment>
<gene>
    <name evidence="2" type="ORF">H4W81_003162</name>
</gene>
<evidence type="ECO:0000313" key="2">
    <source>
        <dbReference type="EMBL" id="MBE1560383.1"/>
    </source>
</evidence>
<dbReference type="Gene3D" id="3.10.450.50">
    <property type="match status" value="1"/>
</dbReference>
<protein>
    <submittedName>
        <fullName evidence="2">Ketosteroid isomerase-like protein</fullName>
    </submittedName>
</protein>
<dbReference type="InterPro" id="IPR037401">
    <property type="entry name" value="SnoaL-like"/>
</dbReference>
<name>A0ABR9KFF8_9ACTN</name>
<keyword evidence="3" id="KW-1185">Reference proteome</keyword>
<dbReference type="InterPro" id="IPR032710">
    <property type="entry name" value="NTF2-like_dom_sf"/>
</dbReference>
<organism evidence="2 3">
    <name type="scientific">Nonomuraea africana</name>
    <dbReference type="NCBI Taxonomy" id="46171"/>
    <lineage>
        <taxon>Bacteria</taxon>
        <taxon>Bacillati</taxon>
        <taxon>Actinomycetota</taxon>
        <taxon>Actinomycetes</taxon>
        <taxon>Streptosporangiales</taxon>
        <taxon>Streptosporangiaceae</taxon>
        <taxon>Nonomuraea</taxon>
    </lineage>
</organism>
<evidence type="ECO:0000259" key="1">
    <source>
        <dbReference type="Pfam" id="PF13474"/>
    </source>
</evidence>
<sequence length="123" mass="13748">MMTRQAVWAVVTGMYDAYARGDRAGIDRLLHPEATIFDSAAPGLITSRAQLDKVRDARPTDGPAETGLRAYDEVVDVWGDTALARYLLRVDYATGEFEVVRTTTVLRRTDGEWLIVHVHENTL</sequence>
<feature type="domain" description="SnoaL-like" evidence="1">
    <location>
        <begin position="9"/>
        <end position="119"/>
    </location>
</feature>
<evidence type="ECO:0000313" key="3">
    <source>
        <dbReference type="Proteomes" id="UP000661607"/>
    </source>
</evidence>
<dbReference type="EMBL" id="JADBEF010000001">
    <property type="protein sequence ID" value="MBE1560383.1"/>
    <property type="molecule type" value="Genomic_DNA"/>
</dbReference>